<sequence>MTTRREFIKNVAIGTAAISVGGVLPGFSAKSYNNIVGANEKIRMGAIGVNSRGNALAGGFAKEKGCEIAYVCDVDKRAMEKCISNVVKIAGNTPIGEKDIRKLLEKKDLDAVIIATPEHWHAPGALMAMKAGKHVYLEKPTSHNPAEDEILMEVVKKYNVVAGTGMQRRSWPNVIKAVQEIKEGVIGKVYFGKAWYVNNRPSIGTGKVTAIPDWLDWELWQGPAPRVSEYKDNYLHYHWHWFYNWGTGEAGNNGVHFLDILRWGMDLTYPSYVNSSGGRYAYQDDWQFPDTQVVNLEYGDDKLITWEGRSCNSRNIEESSVGCAFYGETGTLVIGGGNAYKVYDLKNKLVKEVTSEMSFKAGDISNPTQQLDSFHFSNFLDGIRKGTSLNADINVGCISTTLAHLGNIAQRTKTTFRTNPVNGHIINNRAAGKLWNRKYQKGWEMKL</sequence>
<evidence type="ECO:0000313" key="3">
    <source>
        <dbReference type="EMBL" id="SCD19143.1"/>
    </source>
</evidence>
<dbReference type="RefSeq" id="WP_076928487.1">
    <property type="nucleotide sequence ID" value="NZ_LT605205.1"/>
</dbReference>
<dbReference type="Gene3D" id="3.40.50.720">
    <property type="entry name" value="NAD(P)-binding Rossmann-like Domain"/>
    <property type="match status" value="1"/>
</dbReference>
<dbReference type="InterPro" id="IPR019546">
    <property type="entry name" value="TAT_signal_bac_arc"/>
</dbReference>
<dbReference type="EMBL" id="LT605205">
    <property type="protein sequence ID" value="SCD19143.1"/>
    <property type="molecule type" value="Genomic_DNA"/>
</dbReference>
<dbReference type="KEGG" id="psac:PSM36_0309"/>
<dbReference type="STRING" id="1642647.PSM36_0309"/>
<dbReference type="Proteomes" id="UP000187464">
    <property type="component" value="Chromosome I"/>
</dbReference>
<dbReference type="InterPro" id="IPR006311">
    <property type="entry name" value="TAT_signal"/>
</dbReference>
<proteinExistence type="predicted"/>
<keyword evidence="4" id="KW-1185">Reference proteome</keyword>
<dbReference type="AlphaFoldDB" id="A0A1R3SRX9"/>
<name>A0A1R3SRX9_9BACT</name>
<dbReference type="PANTHER" id="PTHR43818:SF5">
    <property type="entry name" value="OXIDOREDUCTASE FAMILY PROTEIN"/>
    <property type="match status" value="1"/>
</dbReference>
<reference evidence="3 4" key="1">
    <citation type="submission" date="2016-08" db="EMBL/GenBank/DDBJ databases">
        <authorList>
            <person name="Seilhamer J.J."/>
        </authorList>
    </citation>
    <scope>NUCLEOTIDE SEQUENCE [LARGE SCALE GENOMIC DNA]</scope>
    <source>
        <strain evidence="3">M3/6</strain>
    </source>
</reference>
<accession>A0A1R3SRX9</accession>
<evidence type="ECO:0000259" key="1">
    <source>
        <dbReference type="Pfam" id="PF01408"/>
    </source>
</evidence>
<dbReference type="Pfam" id="PF01408">
    <property type="entry name" value="GFO_IDH_MocA"/>
    <property type="match status" value="1"/>
</dbReference>
<dbReference type="PROSITE" id="PS51318">
    <property type="entry name" value="TAT"/>
    <property type="match status" value="1"/>
</dbReference>
<dbReference type="PANTHER" id="PTHR43818">
    <property type="entry name" value="BCDNA.GH03377"/>
    <property type="match status" value="1"/>
</dbReference>
<dbReference type="InterPro" id="IPR050463">
    <property type="entry name" value="Gfo/Idh/MocA_oxidrdct_glycsds"/>
</dbReference>
<organism evidence="3 4">
    <name type="scientific">Proteiniphilum saccharofermentans</name>
    <dbReference type="NCBI Taxonomy" id="1642647"/>
    <lineage>
        <taxon>Bacteria</taxon>
        <taxon>Pseudomonadati</taxon>
        <taxon>Bacteroidota</taxon>
        <taxon>Bacteroidia</taxon>
        <taxon>Bacteroidales</taxon>
        <taxon>Dysgonomonadaceae</taxon>
        <taxon>Proteiniphilum</taxon>
    </lineage>
</organism>
<protein>
    <submittedName>
        <fullName evidence="3">Putative dehydrogenase</fullName>
    </submittedName>
</protein>
<dbReference type="Gene3D" id="3.30.360.10">
    <property type="entry name" value="Dihydrodipicolinate Reductase, domain 2"/>
    <property type="match status" value="1"/>
</dbReference>
<dbReference type="SUPFAM" id="SSF55347">
    <property type="entry name" value="Glyceraldehyde-3-phosphate dehydrogenase-like, C-terminal domain"/>
    <property type="match status" value="1"/>
</dbReference>
<dbReference type="NCBIfam" id="TIGR01409">
    <property type="entry name" value="TAT_signal_seq"/>
    <property type="match status" value="1"/>
</dbReference>
<evidence type="ECO:0000313" key="4">
    <source>
        <dbReference type="Proteomes" id="UP000187464"/>
    </source>
</evidence>
<dbReference type="InterPro" id="IPR036291">
    <property type="entry name" value="NAD(P)-bd_dom_sf"/>
</dbReference>
<feature type="domain" description="Gfo/Idh/MocA-like oxidoreductase N-terminal" evidence="1">
    <location>
        <begin position="42"/>
        <end position="163"/>
    </location>
</feature>
<dbReference type="SUPFAM" id="SSF51735">
    <property type="entry name" value="NAD(P)-binding Rossmann-fold domains"/>
    <property type="match status" value="1"/>
</dbReference>
<dbReference type="GO" id="GO:0000166">
    <property type="term" value="F:nucleotide binding"/>
    <property type="evidence" value="ECO:0007669"/>
    <property type="project" value="InterPro"/>
</dbReference>
<evidence type="ECO:0000259" key="2">
    <source>
        <dbReference type="Pfam" id="PF19051"/>
    </source>
</evidence>
<dbReference type="InterPro" id="IPR043906">
    <property type="entry name" value="Gfo/Idh/MocA_OxRdtase_bact_C"/>
</dbReference>
<feature type="domain" description="Gfo/Idh/MocA-like oxidoreductase bacterial type C-terminal" evidence="2">
    <location>
        <begin position="208"/>
        <end position="444"/>
    </location>
</feature>
<dbReference type="Pfam" id="PF19051">
    <property type="entry name" value="GFO_IDH_MocA_C2"/>
    <property type="match status" value="1"/>
</dbReference>
<dbReference type="InterPro" id="IPR000683">
    <property type="entry name" value="Gfo/Idh/MocA-like_OxRdtase_N"/>
</dbReference>
<gene>
    <name evidence="3" type="ORF">PSM36_0309</name>
</gene>